<dbReference type="Gene3D" id="1.10.357.10">
    <property type="entry name" value="Tetracycline Repressor, domain 2"/>
    <property type="match status" value="1"/>
</dbReference>
<dbReference type="RefSeq" id="WP_271280330.1">
    <property type="nucleotide sequence ID" value="NZ_BAABFD010000002.1"/>
</dbReference>
<dbReference type="InterPro" id="IPR001647">
    <property type="entry name" value="HTH_TetR"/>
</dbReference>
<dbReference type="Proteomes" id="UP001212498">
    <property type="component" value="Unassembled WGS sequence"/>
</dbReference>
<keyword evidence="1" id="KW-0805">Transcription regulation</keyword>
<dbReference type="SUPFAM" id="SSF46689">
    <property type="entry name" value="Homeodomain-like"/>
    <property type="match status" value="1"/>
</dbReference>
<dbReference type="InterPro" id="IPR050109">
    <property type="entry name" value="HTH-type_TetR-like_transc_reg"/>
</dbReference>
<dbReference type="PANTHER" id="PTHR30055:SF151">
    <property type="entry name" value="TRANSCRIPTIONAL REGULATORY PROTEIN"/>
    <property type="match status" value="1"/>
</dbReference>
<evidence type="ECO:0000256" key="4">
    <source>
        <dbReference type="PROSITE-ProRule" id="PRU00335"/>
    </source>
</evidence>
<evidence type="ECO:0000256" key="3">
    <source>
        <dbReference type="ARBA" id="ARBA00023163"/>
    </source>
</evidence>
<dbReference type="EMBL" id="JAPNUD010000281">
    <property type="protein sequence ID" value="MDA0647337.1"/>
    <property type="molecule type" value="Genomic_DNA"/>
</dbReference>
<dbReference type="Pfam" id="PF02909">
    <property type="entry name" value="TetR_C_1"/>
    <property type="match status" value="1"/>
</dbReference>
<dbReference type="Pfam" id="PF00440">
    <property type="entry name" value="TetR_N"/>
    <property type="match status" value="1"/>
</dbReference>
<dbReference type="InterPro" id="IPR036271">
    <property type="entry name" value="Tet_transcr_reg_TetR-rel_C_sf"/>
</dbReference>
<dbReference type="InterPro" id="IPR004111">
    <property type="entry name" value="Repressor_TetR_C"/>
</dbReference>
<dbReference type="InterPro" id="IPR009057">
    <property type="entry name" value="Homeodomain-like_sf"/>
</dbReference>
<dbReference type="PANTHER" id="PTHR30055">
    <property type="entry name" value="HTH-TYPE TRANSCRIPTIONAL REGULATOR RUTR"/>
    <property type="match status" value="1"/>
</dbReference>
<reference evidence="6 7" key="1">
    <citation type="submission" date="2022-11" db="EMBL/GenBank/DDBJ databases">
        <title>Nonomuraea corallina sp. nov., a new species of the genus Nonomuraea isolated from sea side sediment in Thai sea.</title>
        <authorList>
            <person name="Ngamcharungchit C."/>
            <person name="Matsumoto A."/>
            <person name="Suriyachadkun C."/>
            <person name="Panbangred W."/>
            <person name="Inahashi Y."/>
            <person name="Intra B."/>
        </authorList>
    </citation>
    <scope>NUCLEOTIDE SEQUENCE [LARGE SCALE GENOMIC DNA]</scope>
    <source>
        <strain evidence="6 7">DSM 43553</strain>
    </source>
</reference>
<gene>
    <name evidence="6" type="ORF">OUY24_42490</name>
</gene>
<evidence type="ECO:0000256" key="2">
    <source>
        <dbReference type="ARBA" id="ARBA00023125"/>
    </source>
</evidence>
<proteinExistence type="predicted"/>
<name>A0ABT4TCU9_9ACTN</name>
<evidence type="ECO:0000259" key="5">
    <source>
        <dbReference type="PROSITE" id="PS50977"/>
    </source>
</evidence>
<dbReference type="SUPFAM" id="SSF48498">
    <property type="entry name" value="Tetracyclin repressor-like, C-terminal domain"/>
    <property type="match status" value="1"/>
</dbReference>
<feature type="DNA-binding region" description="H-T-H motif" evidence="4">
    <location>
        <begin position="47"/>
        <end position="66"/>
    </location>
</feature>
<organism evidence="6 7">
    <name type="scientific">Nonomuraea ferruginea</name>
    <dbReference type="NCBI Taxonomy" id="46174"/>
    <lineage>
        <taxon>Bacteria</taxon>
        <taxon>Bacillati</taxon>
        <taxon>Actinomycetota</taxon>
        <taxon>Actinomycetes</taxon>
        <taxon>Streptosporangiales</taxon>
        <taxon>Streptosporangiaceae</taxon>
        <taxon>Nonomuraea</taxon>
    </lineage>
</organism>
<evidence type="ECO:0000256" key="1">
    <source>
        <dbReference type="ARBA" id="ARBA00023015"/>
    </source>
</evidence>
<evidence type="ECO:0000313" key="6">
    <source>
        <dbReference type="EMBL" id="MDA0647337.1"/>
    </source>
</evidence>
<feature type="domain" description="HTH tetR-type" evidence="5">
    <location>
        <begin position="24"/>
        <end position="84"/>
    </location>
</feature>
<dbReference type="Gene3D" id="1.10.10.60">
    <property type="entry name" value="Homeodomain-like"/>
    <property type="match status" value="1"/>
</dbReference>
<evidence type="ECO:0000313" key="7">
    <source>
        <dbReference type="Proteomes" id="UP001212498"/>
    </source>
</evidence>
<sequence>MELPPVVARMWGREPVPRRGPKPRLDLARIVAACIEIADAEGLGGVSMATVASRVGVATMALYRYVGSKAELLTIMADSAAPDPPERDGLPWRDYLARWARANRDFLLARPWLLSVDRSVPPAGPRAMLWLDRALAALGDAGLDAGERVRAATTLSGYAASDAMLTYAMRAPAPDGYDGLSGAADYGQMLDALLDPATYPALSAAVREGAFRGAEGWTDDADFTFGLDLLLDGVEALVARRAR</sequence>
<dbReference type="PROSITE" id="PS50977">
    <property type="entry name" value="HTH_TETR_2"/>
    <property type="match status" value="1"/>
</dbReference>
<protein>
    <submittedName>
        <fullName evidence="6">TetR/AcrR family transcriptional regulator</fullName>
    </submittedName>
</protein>
<keyword evidence="2 4" id="KW-0238">DNA-binding</keyword>
<keyword evidence="3" id="KW-0804">Transcription</keyword>
<accession>A0ABT4TCU9</accession>
<comment type="caution">
    <text evidence="6">The sequence shown here is derived from an EMBL/GenBank/DDBJ whole genome shotgun (WGS) entry which is preliminary data.</text>
</comment>
<keyword evidence="7" id="KW-1185">Reference proteome</keyword>